<dbReference type="HOGENOM" id="CLU_008455_1_2_1"/>
<evidence type="ECO:0000256" key="6">
    <source>
        <dbReference type="SAM" id="MobiDB-lite"/>
    </source>
</evidence>
<comment type="similarity">
    <text evidence="2">Belongs to the major facilitator superfamily.</text>
</comment>
<accession>A0A0D2BI86</accession>
<evidence type="ECO:0000256" key="7">
    <source>
        <dbReference type="SAM" id="Phobius"/>
    </source>
</evidence>
<keyword evidence="4 7" id="KW-1133">Transmembrane helix</keyword>
<feature type="transmembrane region" description="Helical" evidence="7">
    <location>
        <begin position="231"/>
        <end position="250"/>
    </location>
</feature>
<dbReference type="Pfam" id="PF07690">
    <property type="entry name" value="MFS_1"/>
    <property type="match status" value="1"/>
</dbReference>
<dbReference type="CDD" id="cd17323">
    <property type="entry name" value="MFS_Tpo1_MDR_like"/>
    <property type="match status" value="1"/>
</dbReference>
<dbReference type="InterPro" id="IPR036259">
    <property type="entry name" value="MFS_trans_sf"/>
</dbReference>
<evidence type="ECO:0000313" key="10">
    <source>
        <dbReference type="Proteomes" id="UP000053342"/>
    </source>
</evidence>
<keyword evidence="10" id="KW-1185">Reference proteome</keyword>
<dbReference type="OrthoDB" id="5296287at2759"/>
<dbReference type="Proteomes" id="UP000053342">
    <property type="component" value="Unassembled WGS sequence"/>
</dbReference>
<feature type="compositionally biased region" description="Basic and acidic residues" evidence="6">
    <location>
        <begin position="70"/>
        <end position="83"/>
    </location>
</feature>
<evidence type="ECO:0000256" key="3">
    <source>
        <dbReference type="ARBA" id="ARBA00022692"/>
    </source>
</evidence>
<name>A0A0D2BI86_9EURO</name>
<evidence type="ECO:0000256" key="5">
    <source>
        <dbReference type="ARBA" id="ARBA00023136"/>
    </source>
</evidence>
<feature type="transmembrane region" description="Helical" evidence="7">
    <location>
        <begin position="415"/>
        <end position="434"/>
    </location>
</feature>
<dbReference type="GO" id="GO:0016020">
    <property type="term" value="C:membrane"/>
    <property type="evidence" value="ECO:0007669"/>
    <property type="project" value="UniProtKB-SubCell"/>
</dbReference>
<evidence type="ECO:0000256" key="1">
    <source>
        <dbReference type="ARBA" id="ARBA00004141"/>
    </source>
</evidence>
<feature type="transmembrane region" description="Helical" evidence="7">
    <location>
        <begin position="105"/>
        <end position="129"/>
    </location>
</feature>
<gene>
    <name evidence="9" type="ORF">PV06_10759</name>
</gene>
<dbReference type="InterPro" id="IPR011701">
    <property type="entry name" value="MFS"/>
</dbReference>
<evidence type="ECO:0000313" key="9">
    <source>
        <dbReference type="EMBL" id="KIW37137.1"/>
    </source>
</evidence>
<dbReference type="EMBL" id="KN847346">
    <property type="protein sequence ID" value="KIW37137.1"/>
    <property type="molecule type" value="Genomic_DNA"/>
</dbReference>
<sequence>MAASQSPGEPPVDSADTEHEEKQTPNSTLSTDADGTSISDKSDKEVDVRIDPDVERGIPIINTTDDIDEEKQPDATATERDPNVVDWDGPNDPEKALNWPNKMKWGNVAVISSVTFLTPLASSMVAPAVPLVMKEFHATDGTIASFIVSIYVLGYAIGPLFLAPMSEVYGRLPVYHSCNFLFVVWSLACALAPNIGGLLVFRLLAGIAGSCPITIGGGSIADLIPQEKRGAAMALFAMGPILGPVIGPVAGGYLAEAAGWRWVFWLITIAGGVALGFSLLFLRETYEPILLEKRTKRLRKETGNPDLRSKLDKQIPTREYFLRAIVRPSKMLLLSPIVLSLSIYMAVVYGYLYLLFTTLTMVFEGTYHFSQGAVGLAFLGIGIGSLFGLVIFGALSDRTVKRLAAKGEMKPEYRLPPLIPGSLIIPVGLFWYGWSAHAAIHWIMPIIGTLFVGLGLMATFMPIQTYLVDAYHLHAASALAASTVIRSFVGAFLPLAGPEMYKQLGLGWGNSLLAFIALALSPVSWILYRYGEKIRKAERVDF</sequence>
<feature type="compositionally biased region" description="Basic and acidic residues" evidence="6">
    <location>
        <begin position="40"/>
        <end position="56"/>
    </location>
</feature>
<dbReference type="SUPFAM" id="SSF103473">
    <property type="entry name" value="MFS general substrate transporter"/>
    <property type="match status" value="1"/>
</dbReference>
<feature type="transmembrane region" description="Helical" evidence="7">
    <location>
        <begin position="508"/>
        <end position="528"/>
    </location>
</feature>
<feature type="compositionally biased region" description="Polar residues" evidence="6">
    <location>
        <begin position="24"/>
        <end position="39"/>
    </location>
</feature>
<proteinExistence type="inferred from homology"/>
<dbReference type="VEuPathDB" id="FungiDB:PV06_10759"/>
<feature type="transmembrane region" description="Helical" evidence="7">
    <location>
        <begin position="331"/>
        <end position="354"/>
    </location>
</feature>
<feature type="transmembrane region" description="Helical" evidence="7">
    <location>
        <begin position="199"/>
        <end position="224"/>
    </location>
</feature>
<dbReference type="AlphaFoldDB" id="A0A0D2BI86"/>
<evidence type="ECO:0000256" key="2">
    <source>
        <dbReference type="ARBA" id="ARBA00008335"/>
    </source>
</evidence>
<feature type="domain" description="Major facilitator superfamily (MFS) profile" evidence="8">
    <location>
        <begin position="107"/>
        <end position="534"/>
    </location>
</feature>
<evidence type="ECO:0000259" key="8">
    <source>
        <dbReference type="PROSITE" id="PS50850"/>
    </source>
</evidence>
<comment type="subcellular location">
    <subcellularLocation>
        <location evidence="1">Membrane</location>
        <topology evidence="1">Multi-pass membrane protein</topology>
    </subcellularLocation>
</comment>
<feature type="transmembrane region" description="Helical" evidence="7">
    <location>
        <begin position="141"/>
        <end position="162"/>
    </location>
</feature>
<feature type="transmembrane region" description="Helical" evidence="7">
    <location>
        <begin position="262"/>
        <end position="282"/>
    </location>
</feature>
<evidence type="ECO:0000256" key="4">
    <source>
        <dbReference type="ARBA" id="ARBA00022989"/>
    </source>
</evidence>
<protein>
    <recommendedName>
        <fullName evidence="8">Major facilitator superfamily (MFS) profile domain-containing protein</fullName>
    </recommendedName>
</protein>
<keyword evidence="5 7" id="KW-0472">Membrane</keyword>
<dbReference type="Gene3D" id="1.20.1250.20">
    <property type="entry name" value="MFS general substrate transporter like domains"/>
    <property type="match status" value="1"/>
</dbReference>
<feature type="region of interest" description="Disordered" evidence="6">
    <location>
        <begin position="1"/>
        <end position="98"/>
    </location>
</feature>
<reference evidence="9 10" key="1">
    <citation type="submission" date="2015-01" db="EMBL/GenBank/DDBJ databases">
        <title>The Genome Sequence of Exophiala oligosperma CBS72588.</title>
        <authorList>
            <consortium name="The Broad Institute Genomics Platform"/>
            <person name="Cuomo C."/>
            <person name="de Hoog S."/>
            <person name="Gorbushina A."/>
            <person name="Stielow B."/>
            <person name="Teixiera M."/>
            <person name="Abouelleil A."/>
            <person name="Chapman S.B."/>
            <person name="Priest M."/>
            <person name="Young S.K."/>
            <person name="Wortman J."/>
            <person name="Nusbaum C."/>
            <person name="Birren B."/>
        </authorList>
    </citation>
    <scope>NUCLEOTIDE SEQUENCE [LARGE SCALE GENOMIC DNA]</scope>
    <source>
        <strain evidence="9 10">CBS 72588</strain>
    </source>
</reference>
<feature type="transmembrane region" description="Helical" evidence="7">
    <location>
        <begin position="374"/>
        <end position="395"/>
    </location>
</feature>
<organism evidence="9 10">
    <name type="scientific">Exophiala oligosperma</name>
    <dbReference type="NCBI Taxonomy" id="215243"/>
    <lineage>
        <taxon>Eukaryota</taxon>
        <taxon>Fungi</taxon>
        <taxon>Dikarya</taxon>
        <taxon>Ascomycota</taxon>
        <taxon>Pezizomycotina</taxon>
        <taxon>Eurotiomycetes</taxon>
        <taxon>Chaetothyriomycetidae</taxon>
        <taxon>Chaetothyriales</taxon>
        <taxon>Herpotrichiellaceae</taxon>
        <taxon>Exophiala</taxon>
    </lineage>
</organism>
<dbReference type="PANTHER" id="PTHR23502">
    <property type="entry name" value="MAJOR FACILITATOR SUPERFAMILY"/>
    <property type="match status" value="1"/>
</dbReference>
<dbReference type="InterPro" id="IPR020846">
    <property type="entry name" value="MFS_dom"/>
</dbReference>
<dbReference type="GeneID" id="27362833"/>
<dbReference type="RefSeq" id="XP_016257353.1">
    <property type="nucleotide sequence ID" value="XM_016412339.1"/>
</dbReference>
<dbReference type="FunFam" id="1.20.1250.20:FF:000011">
    <property type="entry name" value="MFS multidrug transporter, putative"/>
    <property type="match status" value="1"/>
</dbReference>
<dbReference type="PANTHER" id="PTHR23502:SF68">
    <property type="entry name" value="MULTIDRUG TRANSPORTER, PUTATIVE (AFU_ORTHOLOGUE AFUA_3G01120)-RELATED"/>
    <property type="match status" value="1"/>
</dbReference>
<feature type="transmembrane region" description="Helical" evidence="7">
    <location>
        <begin position="440"/>
        <end position="461"/>
    </location>
</feature>
<feature type="transmembrane region" description="Helical" evidence="7">
    <location>
        <begin position="473"/>
        <end position="496"/>
    </location>
</feature>
<keyword evidence="3 7" id="KW-0812">Transmembrane</keyword>
<dbReference type="PROSITE" id="PS50850">
    <property type="entry name" value="MFS"/>
    <property type="match status" value="1"/>
</dbReference>
<feature type="transmembrane region" description="Helical" evidence="7">
    <location>
        <begin position="174"/>
        <end position="193"/>
    </location>
</feature>
<dbReference type="GO" id="GO:0022857">
    <property type="term" value="F:transmembrane transporter activity"/>
    <property type="evidence" value="ECO:0007669"/>
    <property type="project" value="InterPro"/>
</dbReference>